<evidence type="ECO:0000256" key="1">
    <source>
        <dbReference type="ARBA" id="ARBA00004123"/>
    </source>
</evidence>
<keyword evidence="4" id="KW-0238">DNA-binding</keyword>
<dbReference type="Gene3D" id="1.10.10.60">
    <property type="entry name" value="Homeodomain-like"/>
    <property type="match status" value="2"/>
</dbReference>
<organism evidence="10 11">
    <name type="scientific">Punica granatum</name>
    <name type="common">Pomegranate</name>
    <dbReference type="NCBI Taxonomy" id="22663"/>
    <lineage>
        <taxon>Eukaryota</taxon>
        <taxon>Viridiplantae</taxon>
        <taxon>Streptophyta</taxon>
        <taxon>Embryophyta</taxon>
        <taxon>Tracheophyta</taxon>
        <taxon>Spermatophyta</taxon>
        <taxon>Magnoliopsida</taxon>
        <taxon>eudicotyledons</taxon>
        <taxon>Gunneridae</taxon>
        <taxon>Pentapetalae</taxon>
        <taxon>rosids</taxon>
        <taxon>malvids</taxon>
        <taxon>Myrtales</taxon>
        <taxon>Lythraceae</taxon>
        <taxon>Punica</taxon>
    </lineage>
</organism>
<keyword evidence="5" id="KW-0804">Transcription</keyword>
<dbReference type="SMART" id="SM00717">
    <property type="entry name" value="SANT"/>
    <property type="match status" value="2"/>
</dbReference>
<evidence type="ECO:0000256" key="2">
    <source>
        <dbReference type="ARBA" id="ARBA00022737"/>
    </source>
</evidence>
<dbReference type="EMBL" id="MTKT01003414">
    <property type="protein sequence ID" value="OWM74889.1"/>
    <property type="molecule type" value="Genomic_DNA"/>
</dbReference>
<dbReference type="InterPro" id="IPR017930">
    <property type="entry name" value="Myb_dom"/>
</dbReference>
<dbReference type="GO" id="GO:0080090">
    <property type="term" value="P:regulation of primary metabolic process"/>
    <property type="evidence" value="ECO:0007669"/>
    <property type="project" value="UniProtKB-ARBA"/>
</dbReference>
<dbReference type="FunFam" id="1.10.10.60:FF:000001">
    <property type="entry name" value="MYB-related transcription factor"/>
    <property type="match status" value="1"/>
</dbReference>
<dbReference type="InterPro" id="IPR001005">
    <property type="entry name" value="SANT/Myb"/>
</dbReference>
<dbReference type="PANTHER" id="PTHR47994">
    <property type="entry name" value="F14D16.11-RELATED"/>
    <property type="match status" value="1"/>
</dbReference>
<protein>
    <submittedName>
        <fullName evidence="13">Transcription factor MYB8-like</fullName>
    </submittedName>
</protein>
<dbReference type="GO" id="GO:0005634">
    <property type="term" value="C:nucleus"/>
    <property type="evidence" value="ECO:0007669"/>
    <property type="project" value="UniProtKB-SubCell"/>
</dbReference>
<dbReference type="PROSITE" id="PS50090">
    <property type="entry name" value="MYB_LIKE"/>
    <property type="match status" value="2"/>
</dbReference>
<gene>
    <name evidence="13" type="primary">LOC116213205</name>
    <name evidence="10" type="ORF">CDL15_Pgr021240</name>
</gene>
<evidence type="ECO:0000256" key="3">
    <source>
        <dbReference type="ARBA" id="ARBA00023015"/>
    </source>
</evidence>
<sequence length="301" mass="34105">MGRQPCCEKVGLKRGPWTIDEDHKLMNFILNNGIHCWRTVPKLAGLLRCGKSCRLRWINYLRPDLKRGDFTEEEEDQIIQLHSSLGNRWSKIASNFPGRTDNEIKNHWNTRIKKRLKQLGIDPLTHMPIEKTEENNRSSIVHNNEKTAAESLSFPLEEGSSDGKIPTLVCEVSREDISLEVEHRKRVDEVELLLDEDSNDLLNNYAALCGNNSLLLGEGLFQDTKYTNPSMTSQSCSVSVGDSINNSYTASASESIQSILEDSLSIGNSNSLQQWPVEGSVDSIFSWDDFDYLEQGDFSFF</sequence>
<reference evidence="10" key="2">
    <citation type="submission" date="2017-06" db="EMBL/GenBank/DDBJ databases">
        <title>The pomegranate genome and the genomics of punicalagin biosynthesis.</title>
        <authorList>
            <person name="Xu C."/>
        </authorList>
    </citation>
    <scope>NUCLEOTIDE SEQUENCE [LARGE SCALE GENOMIC DNA]</scope>
    <source>
        <tissue evidence="10">Fresh leaf</tissue>
    </source>
</reference>
<keyword evidence="6" id="KW-0539">Nucleus</keyword>
<dbReference type="GeneID" id="116213205"/>
<evidence type="ECO:0000313" key="11">
    <source>
        <dbReference type="Proteomes" id="UP000197138"/>
    </source>
</evidence>
<dbReference type="GO" id="GO:0000976">
    <property type="term" value="F:transcription cis-regulatory region binding"/>
    <property type="evidence" value="ECO:0007669"/>
    <property type="project" value="UniProtKB-ARBA"/>
</dbReference>
<dbReference type="SUPFAM" id="SSF46689">
    <property type="entry name" value="Homeodomain-like"/>
    <property type="match status" value="1"/>
</dbReference>
<evidence type="ECO:0000256" key="7">
    <source>
        <dbReference type="ARBA" id="ARBA00062314"/>
    </source>
</evidence>
<comment type="subcellular location">
    <subcellularLocation>
        <location evidence="1">Nucleus</location>
    </subcellularLocation>
</comment>
<name>A0A218WQW2_PUNGR</name>
<dbReference type="InterPro" id="IPR009057">
    <property type="entry name" value="Homeodomain-like_sf"/>
</dbReference>
<dbReference type="AlphaFoldDB" id="A0A218WQW2"/>
<evidence type="ECO:0000259" key="8">
    <source>
        <dbReference type="PROSITE" id="PS50090"/>
    </source>
</evidence>
<evidence type="ECO:0000256" key="6">
    <source>
        <dbReference type="ARBA" id="ARBA00023242"/>
    </source>
</evidence>
<reference evidence="11" key="1">
    <citation type="journal article" date="2017" name="Plant J.">
        <title>The pomegranate (Punica granatum L.) genome and the genomics of punicalagin biosynthesis.</title>
        <authorList>
            <person name="Qin G."/>
            <person name="Xu C."/>
            <person name="Ming R."/>
            <person name="Tang H."/>
            <person name="Guyot R."/>
            <person name="Kramer E.M."/>
            <person name="Hu Y."/>
            <person name="Yi X."/>
            <person name="Qi Y."/>
            <person name="Xu X."/>
            <person name="Gao Z."/>
            <person name="Pan H."/>
            <person name="Jian J."/>
            <person name="Tian Y."/>
            <person name="Yue Z."/>
            <person name="Xu Y."/>
        </authorList>
    </citation>
    <scope>NUCLEOTIDE SEQUENCE [LARGE SCALE GENOMIC DNA]</scope>
    <source>
        <strain evidence="11">cv. Dabenzi</strain>
    </source>
</reference>
<feature type="domain" description="HTH myb-type" evidence="9">
    <location>
        <begin position="9"/>
        <end position="61"/>
    </location>
</feature>
<dbReference type="CDD" id="cd00167">
    <property type="entry name" value="SANT"/>
    <property type="match status" value="2"/>
</dbReference>
<keyword evidence="2" id="KW-0677">Repeat</keyword>
<keyword evidence="12" id="KW-1185">Reference proteome</keyword>
<dbReference type="FunFam" id="1.10.10.60:FF:000394">
    <property type="entry name" value="MYB transcription factor"/>
    <property type="match status" value="1"/>
</dbReference>
<dbReference type="GO" id="GO:0051707">
    <property type="term" value="P:response to other organism"/>
    <property type="evidence" value="ECO:0007669"/>
    <property type="project" value="UniProtKB-ARBA"/>
</dbReference>
<evidence type="ECO:0000259" key="9">
    <source>
        <dbReference type="PROSITE" id="PS51294"/>
    </source>
</evidence>
<dbReference type="RefSeq" id="XP_031403914.1">
    <property type="nucleotide sequence ID" value="XM_031548054.1"/>
</dbReference>
<proteinExistence type="predicted"/>
<dbReference type="OrthoDB" id="2143914at2759"/>
<reference evidence="12" key="3">
    <citation type="journal article" date="2020" name="Plant Biotechnol. J.">
        <title>The pomegranate (Punica granatum L.) draft genome dissects genetic divergence between soft- and hard-seeded cultivars.</title>
        <authorList>
            <person name="Luo X."/>
            <person name="Li H."/>
            <person name="Wu Z."/>
            <person name="Yao W."/>
            <person name="Zhao P."/>
            <person name="Cao D."/>
            <person name="Yu H."/>
            <person name="Li K."/>
            <person name="Poudel K."/>
            <person name="Zhao D."/>
            <person name="Zhang F."/>
            <person name="Xia X."/>
            <person name="Chen L."/>
            <person name="Wang Q."/>
            <person name="Jing D."/>
            <person name="Cao S."/>
        </authorList>
    </citation>
    <scope>NUCLEOTIDE SEQUENCE [LARGE SCALE GENOMIC DNA]</scope>
</reference>
<accession>A0A218WQW2</accession>
<dbReference type="PANTHER" id="PTHR47994:SF5">
    <property type="entry name" value="F14D16.11-RELATED"/>
    <property type="match status" value="1"/>
</dbReference>
<feature type="domain" description="HTH myb-type" evidence="9">
    <location>
        <begin position="62"/>
        <end position="116"/>
    </location>
</feature>
<dbReference type="Pfam" id="PF00249">
    <property type="entry name" value="Myb_DNA-binding"/>
    <property type="match status" value="2"/>
</dbReference>
<feature type="domain" description="Myb-like" evidence="8">
    <location>
        <begin position="9"/>
        <end position="61"/>
    </location>
</feature>
<evidence type="ECO:0000256" key="4">
    <source>
        <dbReference type="ARBA" id="ARBA00023125"/>
    </source>
</evidence>
<evidence type="ECO:0000256" key="5">
    <source>
        <dbReference type="ARBA" id="ARBA00023163"/>
    </source>
</evidence>
<reference evidence="13" key="4">
    <citation type="submission" date="2025-04" db="UniProtKB">
        <authorList>
            <consortium name="RefSeq"/>
        </authorList>
    </citation>
    <scope>IDENTIFICATION</scope>
    <source>
        <tissue evidence="13">Leaf</tissue>
    </source>
</reference>
<dbReference type="InterPro" id="IPR015495">
    <property type="entry name" value="Myb_TF_plants"/>
</dbReference>
<feature type="domain" description="Myb-like" evidence="8">
    <location>
        <begin position="62"/>
        <end position="112"/>
    </location>
</feature>
<keyword evidence="3" id="KW-0805">Transcription regulation</keyword>
<evidence type="ECO:0000313" key="12">
    <source>
        <dbReference type="Proteomes" id="UP000515151"/>
    </source>
</evidence>
<evidence type="ECO:0000313" key="10">
    <source>
        <dbReference type="EMBL" id="OWM74889.1"/>
    </source>
</evidence>
<dbReference type="Proteomes" id="UP000197138">
    <property type="component" value="Unassembled WGS sequence"/>
</dbReference>
<comment type="subunit">
    <text evidence="7">Can form complexes with MYC2, MYC3 or MYC4.</text>
</comment>
<dbReference type="PROSITE" id="PS51294">
    <property type="entry name" value="HTH_MYB"/>
    <property type="match status" value="2"/>
</dbReference>
<evidence type="ECO:0000313" key="13">
    <source>
        <dbReference type="RefSeq" id="XP_031403914.1"/>
    </source>
</evidence>
<dbReference type="Proteomes" id="UP000515151">
    <property type="component" value="Chromosome 7"/>
</dbReference>